<proteinExistence type="predicted"/>
<name>A0A4U9WN15_SERFO</name>
<protein>
    <submittedName>
        <fullName evidence="1">Uncharacterized protein conserved in bacteria</fullName>
    </submittedName>
</protein>
<organism evidence="1">
    <name type="scientific">Serratia fonticola</name>
    <dbReference type="NCBI Taxonomy" id="47917"/>
    <lineage>
        <taxon>Bacteria</taxon>
        <taxon>Pseudomonadati</taxon>
        <taxon>Pseudomonadota</taxon>
        <taxon>Gammaproteobacteria</taxon>
        <taxon>Enterobacterales</taxon>
        <taxon>Yersiniaceae</taxon>
        <taxon>Serratia</taxon>
    </lineage>
</organism>
<sequence length="129" mass="14596">MTDTQDHLTRLAEIAPDSPLAQARATRQAATDGIEASYQRLFAPQEVGGFTIAERLLLAQRISEWHGDRQLAAHYAQLQQTQPQTDHVCRLPWITQNAWPSNPPGQRPNTCRPCNRRGGHWMTSSRFHS</sequence>
<accession>A0A4U9WN15</accession>
<gene>
    <name evidence="1" type="ORF">NCTC12965_08650</name>
</gene>
<evidence type="ECO:0000313" key="1">
    <source>
        <dbReference type="EMBL" id="VTR60891.1"/>
    </source>
</evidence>
<reference evidence="1" key="1">
    <citation type="submission" date="2019-05" db="EMBL/GenBank/DDBJ databases">
        <authorList>
            <consortium name="Pathogen Informatics"/>
        </authorList>
    </citation>
    <scope>NUCLEOTIDE SEQUENCE [LARGE SCALE GENOMIC DNA]</scope>
    <source>
        <strain evidence="1">NCTC12965</strain>
    </source>
</reference>
<dbReference type="AlphaFoldDB" id="A0A4U9WN15"/>
<dbReference type="EMBL" id="CABEEZ010000166">
    <property type="protein sequence ID" value="VTR60891.1"/>
    <property type="molecule type" value="Genomic_DNA"/>
</dbReference>